<dbReference type="Gene3D" id="2.60.120.260">
    <property type="entry name" value="Galactose-binding domain-like"/>
    <property type="match status" value="2"/>
</dbReference>
<dbReference type="Gene3D" id="1.50.10.10">
    <property type="match status" value="1"/>
</dbReference>
<protein>
    <recommendedName>
        <fullName evidence="5">Alpha-L-rhamnosidase six-hairpin glycosidase domain-containing protein</fullName>
    </recommendedName>
</protein>
<evidence type="ECO:0000313" key="3">
    <source>
        <dbReference type="EMBL" id="CAK7238442.1"/>
    </source>
</evidence>
<dbReference type="Gene3D" id="2.60.420.10">
    <property type="entry name" value="Maltose phosphorylase, domain 3"/>
    <property type="match status" value="1"/>
</dbReference>
<evidence type="ECO:0000259" key="2">
    <source>
        <dbReference type="Pfam" id="PF17389"/>
    </source>
</evidence>
<dbReference type="InterPro" id="IPR012341">
    <property type="entry name" value="6hp_glycosidase-like_sf"/>
</dbReference>
<dbReference type="SUPFAM" id="SSF48208">
    <property type="entry name" value="Six-hairpin glycosidases"/>
    <property type="match status" value="1"/>
</dbReference>
<dbReference type="InterPro" id="IPR013737">
    <property type="entry name" value="Bac_rhamnosid_N"/>
</dbReference>
<sequence>MAKVTFPPKGAHWIWLDGFDDAAAAGQFVLFRKGFELKSIPTEPVVAHVSADTRYRLYLNGHSISFGPCKSYLTHWNYETVDDVRPFLREGQNVLAAKVLRFSSAHPGCLSMIRSPLPGFVLSCSLPEAIHTDTTWKVRKDDALQLVDDADWDYRLGPQFLGLNENVDGRLSCLGWNAPSYDDSTWTDAVIKTALRKMSPMLQPHRLVPREIPAMTEDITRFDGVAKQTGSVPARDWTQLVTAGVPVELPANSTNTVDIESHVLTTGFIDFLCDFQGSDDESPVIELLYAECYETPMEEGKSRTKSDRTDHVHGELYGPSDSYVPHSGTNHYSPFWWRTFRYIRLSITTKDAPLKITSLTYRATYYPLRVTTTVQSPSKLLNDLWTISLRTLRNCLHETYEDCPFYEQNQFAMDARSQILFTYLVSRDDRLARKTMREFYASRREDGLVETHYPNPGRAINIPTFSLFWVLMVYDHMVYFGDEALVRTYIGAIDGVLGYFEERLNKEQGLVGQFDTDGETWAFVDWVEEWFTPGHGFTGMAVPKAYYARGAATFHSLLYAYTLLKASELCVFLRRHDTAKEYLERHRRLVDAVHTHCYDSATGFFLDGPGAVGELSQHVQVFAVLAECVSKKDSQDLMRRTILERQQHNLAKASFAMGFYVFRAVSQAGLYEECWPTLIQPWQTMIAQNLTTWAESESMMRSDCHGWSATPLYEIVTEIVGFEYRSAPYMERVLGRGDEGERIRIAPKRGLTDEISANLVIGDLDHDESHVISVGWKSDEEMTLLTTRTGKVTVQ</sequence>
<dbReference type="PANTHER" id="PTHR34987:SF2">
    <property type="entry name" value="B, PUTATIVE (AFU_ORTHOLOGUE AFUA_7G05040)-RELATED"/>
    <property type="match status" value="1"/>
</dbReference>
<organism evidence="3 4">
    <name type="scientific">Sporothrix eucalyptigena</name>
    <dbReference type="NCBI Taxonomy" id="1812306"/>
    <lineage>
        <taxon>Eukaryota</taxon>
        <taxon>Fungi</taxon>
        <taxon>Dikarya</taxon>
        <taxon>Ascomycota</taxon>
        <taxon>Pezizomycotina</taxon>
        <taxon>Sordariomycetes</taxon>
        <taxon>Sordariomycetidae</taxon>
        <taxon>Ophiostomatales</taxon>
        <taxon>Ophiostomataceae</taxon>
        <taxon>Sporothrix</taxon>
    </lineage>
</organism>
<feature type="domain" description="Bacterial alpha-L-rhamnosidase N-terminal" evidence="1">
    <location>
        <begin position="46"/>
        <end position="194"/>
    </location>
</feature>
<dbReference type="PANTHER" id="PTHR34987">
    <property type="entry name" value="C, PUTATIVE (AFU_ORTHOLOGUE AFUA_3G02880)-RELATED"/>
    <property type="match status" value="1"/>
</dbReference>
<feature type="non-terminal residue" evidence="3">
    <location>
        <position position="795"/>
    </location>
</feature>
<feature type="domain" description="Alpha-L-rhamnosidase six-hairpin glycosidase" evidence="2">
    <location>
        <begin position="371"/>
        <end position="711"/>
    </location>
</feature>
<reference evidence="3 4" key="1">
    <citation type="submission" date="2024-01" db="EMBL/GenBank/DDBJ databases">
        <authorList>
            <person name="Allen C."/>
            <person name="Tagirdzhanova G."/>
        </authorList>
    </citation>
    <scope>NUCLEOTIDE SEQUENCE [LARGE SCALE GENOMIC DNA]</scope>
</reference>
<keyword evidence="4" id="KW-1185">Reference proteome</keyword>
<accession>A0ABP0D3L5</accession>
<dbReference type="Proteomes" id="UP001642482">
    <property type="component" value="Unassembled WGS sequence"/>
</dbReference>
<dbReference type="InterPro" id="IPR035396">
    <property type="entry name" value="Bac_rhamnosid6H"/>
</dbReference>
<dbReference type="Pfam" id="PF08531">
    <property type="entry name" value="Bac_rhamnosid_N"/>
    <property type="match status" value="1"/>
</dbReference>
<evidence type="ECO:0008006" key="5">
    <source>
        <dbReference type="Google" id="ProtNLM"/>
    </source>
</evidence>
<comment type="caution">
    <text evidence="3">The sequence shown here is derived from an EMBL/GenBank/DDBJ whole genome shotgun (WGS) entry which is preliminary data.</text>
</comment>
<proteinExistence type="predicted"/>
<gene>
    <name evidence="3" type="ORF">SEUCBS140593_010692</name>
</gene>
<name>A0ABP0D3L5_9PEZI</name>
<evidence type="ECO:0000259" key="1">
    <source>
        <dbReference type="Pfam" id="PF08531"/>
    </source>
</evidence>
<dbReference type="Pfam" id="PF17389">
    <property type="entry name" value="Bac_rhamnosid6H"/>
    <property type="match status" value="1"/>
</dbReference>
<dbReference type="InterPro" id="IPR008928">
    <property type="entry name" value="6-hairpin_glycosidase_sf"/>
</dbReference>
<evidence type="ECO:0000313" key="4">
    <source>
        <dbReference type="Proteomes" id="UP001642482"/>
    </source>
</evidence>
<dbReference type="EMBL" id="CAWUHD010000249">
    <property type="protein sequence ID" value="CAK7238442.1"/>
    <property type="molecule type" value="Genomic_DNA"/>
</dbReference>